<name>J3K9Y4_COCIM</name>
<proteinExistence type="predicted"/>
<gene>
    <name evidence="1" type="ORF">CIMG_13129</name>
</gene>
<sequence length="216" mass="25088">MLNLFAALGLVEKALNKKDILLVEYGKIFHLRLRYPATFEWAIPDSQLPLVSETLLEHGIPLSSVLKSCAKDYSEQETIDVMHYYAAMCIHLIPLFYMLLSLNVCVRVLSTVNLQQSLLVPNPQRYLLYKIKKLLSLPLSMQQHPICSDITQVLSRYVFSKLPDNIEDKKSESKKHFNNMFRKHWLLCRAGNGELAMRSIFILWNFLFRMGDVLRL</sequence>
<evidence type="ECO:0000313" key="2">
    <source>
        <dbReference type="Proteomes" id="UP000001261"/>
    </source>
</evidence>
<reference evidence="2" key="1">
    <citation type="journal article" date="2009" name="Genome Res.">
        <title>Comparative genomic analyses of the human fungal pathogens Coccidioides and their relatives.</title>
        <authorList>
            <person name="Sharpton T.J."/>
            <person name="Stajich J.E."/>
            <person name="Rounsley S.D."/>
            <person name="Gardner M.J."/>
            <person name="Wortman J.R."/>
            <person name="Jordar V.S."/>
            <person name="Maiti R."/>
            <person name="Kodira C.D."/>
            <person name="Neafsey D.E."/>
            <person name="Zeng Q."/>
            <person name="Hung C.-Y."/>
            <person name="McMahan C."/>
            <person name="Muszewska A."/>
            <person name="Grynberg M."/>
            <person name="Mandel M.A."/>
            <person name="Kellner E.M."/>
            <person name="Barker B.M."/>
            <person name="Galgiani J.N."/>
            <person name="Orbach M.J."/>
            <person name="Kirkland T.N."/>
            <person name="Cole G.T."/>
            <person name="Henn M.R."/>
            <person name="Birren B.W."/>
            <person name="Taylor J.W."/>
        </authorList>
    </citation>
    <scope>NUCLEOTIDE SEQUENCE [LARGE SCALE GENOMIC DNA]</scope>
    <source>
        <strain evidence="2">RS</strain>
    </source>
</reference>
<dbReference type="KEGG" id="cim:CIMG_13129"/>
<dbReference type="GeneID" id="24164756"/>
<dbReference type="VEuPathDB" id="FungiDB:CIMG_13129"/>
<dbReference type="RefSeq" id="XP_001243355.2">
    <property type="nucleotide sequence ID" value="XM_001243354.2"/>
</dbReference>
<dbReference type="InParanoid" id="J3K9Y4"/>
<keyword evidence="2" id="KW-1185">Reference proteome</keyword>
<protein>
    <submittedName>
        <fullName evidence="1">Uncharacterized protein</fullName>
    </submittedName>
</protein>
<accession>J3K9Y4</accession>
<organism evidence="1 2">
    <name type="scientific">Coccidioides immitis (strain RS)</name>
    <name type="common">Valley fever fungus</name>
    <dbReference type="NCBI Taxonomy" id="246410"/>
    <lineage>
        <taxon>Eukaryota</taxon>
        <taxon>Fungi</taxon>
        <taxon>Dikarya</taxon>
        <taxon>Ascomycota</taxon>
        <taxon>Pezizomycotina</taxon>
        <taxon>Eurotiomycetes</taxon>
        <taxon>Eurotiomycetidae</taxon>
        <taxon>Onygenales</taxon>
        <taxon>Onygenaceae</taxon>
        <taxon>Coccidioides</taxon>
    </lineage>
</organism>
<evidence type="ECO:0000313" key="1">
    <source>
        <dbReference type="EMBL" id="EAS31772.3"/>
    </source>
</evidence>
<dbReference type="EMBL" id="GG704912">
    <property type="protein sequence ID" value="EAS31772.3"/>
    <property type="molecule type" value="Genomic_DNA"/>
</dbReference>
<dbReference type="OrthoDB" id="4202165at2759"/>
<reference evidence="2" key="2">
    <citation type="journal article" date="2010" name="Genome Res.">
        <title>Population genomic sequencing of Coccidioides fungi reveals recent hybridization and transposon control.</title>
        <authorList>
            <person name="Neafsey D.E."/>
            <person name="Barker B.M."/>
            <person name="Sharpton T.J."/>
            <person name="Stajich J.E."/>
            <person name="Park D.J."/>
            <person name="Whiston E."/>
            <person name="Hung C.-Y."/>
            <person name="McMahan C."/>
            <person name="White J."/>
            <person name="Sykes S."/>
            <person name="Heiman D."/>
            <person name="Young S."/>
            <person name="Zeng Q."/>
            <person name="Abouelleil A."/>
            <person name="Aftuck L."/>
            <person name="Bessette D."/>
            <person name="Brown A."/>
            <person name="FitzGerald M."/>
            <person name="Lui A."/>
            <person name="Macdonald J.P."/>
            <person name="Priest M."/>
            <person name="Orbach M.J."/>
            <person name="Galgiani J.N."/>
            <person name="Kirkland T.N."/>
            <person name="Cole G.T."/>
            <person name="Birren B.W."/>
            <person name="Henn M.R."/>
            <person name="Taylor J.W."/>
            <person name="Rounsley S.D."/>
        </authorList>
    </citation>
    <scope>GENOME REANNOTATION</scope>
    <source>
        <strain evidence="2">RS</strain>
    </source>
</reference>
<dbReference type="AlphaFoldDB" id="J3K9Y4"/>
<dbReference type="Proteomes" id="UP000001261">
    <property type="component" value="Unassembled WGS sequence"/>
</dbReference>